<keyword evidence="2 4" id="KW-0732">Signal</keyword>
<dbReference type="OrthoDB" id="18648at2759"/>
<dbReference type="GO" id="GO:0038202">
    <property type="term" value="P:TORC1 signaling"/>
    <property type="evidence" value="ECO:0007669"/>
    <property type="project" value="TreeGrafter"/>
</dbReference>
<evidence type="ECO:0000256" key="3">
    <source>
        <dbReference type="SAM" id="MobiDB-lite"/>
    </source>
</evidence>
<reference evidence="6 7" key="1">
    <citation type="submission" date="2016-07" db="EMBL/GenBank/DDBJ databases">
        <title>Pervasive Adenine N6-methylation of Active Genes in Fungi.</title>
        <authorList>
            <consortium name="DOE Joint Genome Institute"/>
            <person name="Mondo S.J."/>
            <person name="Dannebaum R.O."/>
            <person name="Kuo R.C."/>
            <person name="Labutti K."/>
            <person name="Haridas S."/>
            <person name="Kuo A."/>
            <person name="Salamov A."/>
            <person name="Ahrendt S.R."/>
            <person name="Lipzen A."/>
            <person name="Sullivan W."/>
            <person name="Andreopoulos W.B."/>
            <person name="Clum A."/>
            <person name="Lindquist E."/>
            <person name="Daum C."/>
            <person name="Ramamoorthy G.K."/>
            <person name="Gryganskyi A."/>
            <person name="Culley D."/>
            <person name="Magnuson J.K."/>
            <person name="James T.Y."/>
            <person name="O'Malley M.A."/>
            <person name="Stajich J.E."/>
            <person name="Spatafora J.W."/>
            <person name="Visel A."/>
            <person name="Grigoriev I.V."/>
        </authorList>
    </citation>
    <scope>NUCLEOTIDE SEQUENCE [LARGE SCALE GENOMIC DNA]</scope>
    <source>
        <strain evidence="6 7">62-1032</strain>
    </source>
</reference>
<dbReference type="GO" id="GO:0010508">
    <property type="term" value="P:positive regulation of autophagy"/>
    <property type="evidence" value="ECO:0007669"/>
    <property type="project" value="TreeGrafter"/>
</dbReference>
<dbReference type="FunCoup" id="A0A1Y2DHE7">
    <property type="interactions" value="99"/>
</dbReference>
<sequence>MASADSLLALLVVAKSSRGANLVYAFPPLPSAVPRTSVPIYPSIRRTAHDTGYSTPSEGVSSSSESEVGQENDDKDAGESYLGFPNGVLASLLSPSRELCDQPFELVVDHLAFVGHPVWLGDEEVARRTDVAEEDEADEDEEDARGRTRQRSGSMADSPRLDAAEGSDDSAFKPPERTSSEPPSLSRRDSPTNPIKLPRTPSSTSTLHPFSSLASSQQSHNSIHGAGRLISFNFVCIIDTPPDSHLSSHLEGYYKDVVIPMTANLKALERKDKWLGKEAAKLRKAREKFLDKGIGGFECLSSVISVSSLAAALSQLFGALKAQQLANITLGTLPIQVLLRGEVPLEEDNDDYFNERNESGINLAAHGDEHESADDHLRARSLSPEPEPYQRQPPPPLFSRMRRRPPVKFHPWETLLPLEDTEELKENVEENTLLWRFLDICSPTLSFAEYETLLDIESEDCPLKDVVEHLVYWRKARVVDVVSLKGVYAIRADFDTHRLASLTRTFHALFPTLPPLPVLLSQIPPTEPFVTLTTSLPSLRTAYFHALVWLLQQDIIDKQRTYVRLVASEEIKRGALMKWGTSAGAGGGGGGGKAFDDLLSTSGSGRSDSYASDHSGGRRSRQNSRIDLDDTRGMSIVGSALSGSPPPGTMLSRSQRSMEGKLGGRRRTQTEVLRGMSGAGTTISSGSERLEPHSEKGPSVILEPGRPTALERRWIDEICREKEKSVVERFERIVRMLNGQHHLDEMRHRASLSRKDIRIVLSAFDEHLILFTHP</sequence>
<comment type="subcellular location">
    <subcellularLocation>
        <location evidence="2">Vacuole membrane</location>
        <topology evidence="2">Peripheral membrane protein</topology>
    </subcellularLocation>
</comment>
<dbReference type="AlphaFoldDB" id="A0A1Y2DHE7"/>
<comment type="similarity">
    <text evidence="1 2">Belongs to the NPR3 family.</text>
</comment>
<accession>A0A1Y2DHE7</accession>
<feature type="compositionally biased region" description="Low complexity" evidence="3">
    <location>
        <begin position="57"/>
        <end position="67"/>
    </location>
</feature>
<feature type="compositionally biased region" description="Acidic residues" evidence="3">
    <location>
        <begin position="132"/>
        <end position="143"/>
    </location>
</feature>
<feature type="compositionally biased region" description="Pro residues" evidence="3">
    <location>
        <begin position="385"/>
        <end position="397"/>
    </location>
</feature>
<evidence type="ECO:0000256" key="4">
    <source>
        <dbReference type="SAM" id="SignalP"/>
    </source>
</evidence>
<protein>
    <recommendedName>
        <fullName evidence="2">Nitrogen permease regulator 3</fullName>
    </recommendedName>
    <alternativeName>
        <fullName evidence="2">Required for meiotic nuclear division protein 11</fullName>
    </alternativeName>
</protein>
<feature type="region of interest" description="Disordered" evidence="3">
    <location>
        <begin position="127"/>
        <end position="219"/>
    </location>
</feature>
<dbReference type="Pfam" id="PF03666">
    <property type="entry name" value="NPR3"/>
    <property type="match status" value="1"/>
</dbReference>
<proteinExistence type="inferred from homology"/>
<dbReference type="GO" id="GO:1904262">
    <property type="term" value="P:negative regulation of TORC1 signaling"/>
    <property type="evidence" value="ECO:0007669"/>
    <property type="project" value="TreeGrafter"/>
</dbReference>
<dbReference type="InterPro" id="IPR005365">
    <property type="entry name" value="Npr3"/>
</dbReference>
<dbReference type="GO" id="GO:1990130">
    <property type="term" value="C:GATOR1 complex"/>
    <property type="evidence" value="ECO:0007669"/>
    <property type="project" value="TreeGrafter"/>
</dbReference>
<dbReference type="InParanoid" id="A0A1Y2DHE7"/>
<dbReference type="PANTHER" id="PTHR13153">
    <property type="entry name" value="CGTHBA PROTEIN -14 GENE PROTEIN"/>
    <property type="match status" value="1"/>
</dbReference>
<dbReference type="GO" id="GO:0034198">
    <property type="term" value="P:cellular response to amino acid starvation"/>
    <property type="evidence" value="ECO:0007669"/>
    <property type="project" value="TreeGrafter"/>
</dbReference>
<dbReference type="Proteomes" id="UP000193467">
    <property type="component" value="Unassembled WGS sequence"/>
</dbReference>
<evidence type="ECO:0000313" key="7">
    <source>
        <dbReference type="Proteomes" id="UP000193467"/>
    </source>
</evidence>
<dbReference type="GO" id="GO:0005774">
    <property type="term" value="C:vacuolar membrane"/>
    <property type="evidence" value="ECO:0007669"/>
    <property type="project" value="UniProtKB-SubCell"/>
</dbReference>
<dbReference type="STRING" id="106004.A0A1Y2DHE7"/>
<feature type="region of interest" description="Disordered" evidence="3">
    <location>
        <begin position="47"/>
        <end position="80"/>
    </location>
</feature>
<feature type="region of interest" description="Disordered" evidence="3">
    <location>
        <begin position="381"/>
        <end position="402"/>
    </location>
</feature>
<keyword evidence="7" id="KW-1185">Reference proteome</keyword>
<comment type="function">
    <text evidence="2">Mediates inactivation of the TORC1 complex in response to amino acid starvation. Required for meiotic nuclear division.</text>
</comment>
<feature type="domain" description="GATOR1 complex protein NPRL3 C-terminal HTH" evidence="5">
    <location>
        <begin position="708"/>
        <end position="769"/>
    </location>
</feature>
<dbReference type="Pfam" id="PF24064">
    <property type="entry name" value="HTH_NPRL3"/>
    <property type="match status" value="1"/>
</dbReference>
<dbReference type="GO" id="GO:0051321">
    <property type="term" value="P:meiotic cell cycle"/>
    <property type="evidence" value="ECO:0007669"/>
    <property type="project" value="UniProtKB-UniRule"/>
</dbReference>
<feature type="compositionally biased region" description="Polar residues" evidence="3">
    <location>
        <begin position="599"/>
        <end position="612"/>
    </location>
</feature>
<dbReference type="InterPro" id="IPR056603">
    <property type="entry name" value="HTH_NPRL3"/>
</dbReference>
<dbReference type="PANTHER" id="PTHR13153:SF5">
    <property type="entry name" value="GATOR COMPLEX PROTEIN NPRL3"/>
    <property type="match status" value="1"/>
</dbReference>
<comment type="caution">
    <text evidence="6">The sequence shown here is derived from an EMBL/GenBank/DDBJ whole genome shotgun (WGS) entry which is preliminary data.</text>
</comment>
<feature type="region of interest" description="Disordered" evidence="3">
    <location>
        <begin position="596"/>
        <end position="703"/>
    </location>
</feature>
<evidence type="ECO:0000259" key="5">
    <source>
        <dbReference type="Pfam" id="PF24064"/>
    </source>
</evidence>
<gene>
    <name evidence="6" type="ORF">BCR35DRAFT_271160</name>
</gene>
<feature type="compositionally biased region" description="Polar residues" evidence="3">
    <location>
        <begin position="200"/>
        <end position="209"/>
    </location>
</feature>
<evidence type="ECO:0000256" key="2">
    <source>
        <dbReference type="RuleBase" id="RU368069"/>
    </source>
</evidence>
<feature type="signal peptide" evidence="4">
    <location>
        <begin position="1"/>
        <end position="19"/>
    </location>
</feature>
<evidence type="ECO:0000313" key="6">
    <source>
        <dbReference type="EMBL" id="ORY58670.1"/>
    </source>
</evidence>
<feature type="chain" id="PRO_5012078916" description="Nitrogen permease regulator 3" evidence="4">
    <location>
        <begin position="20"/>
        <end position="774"/>
    </location>
</feature>
<evidence type="ECO:0000256" key="1">
    <source>
        <dbReference type="ARBA" id="ARBA00010546"/>
    </source>
</evidence>
<feature type="compositionally biased region" description="Basic and acidic residues" evidence="3">
    <location>
        <begin position="170"/>
        <end position="179"/>
    </location>
</feature>
<name>A0A1Y2DHE7_9BASI</name>
<keyword evidence="2" id="KW-0469">Meiosis</keyword>
<dbReference type="EMBL" id="MCGR01000078">
    <property type="protein sequence ID" value="ORY58670.1"/>
    <property type="molecule type" value="Genomic_DNA"/>
</dbReference>
<organism evidence="6 7">
    <name type="scientific">Leucosporidium creatinivorum</name>
    <dbReference type="NCBI Taxonomy" id="106004"/>
    <lineage>
        <taxon>Eukaryota</taxon>
        <taxon>Fungi</taxon>
        <taxon>Dikarya</taxon>
        <taxon>Basidiomycota</taxon>
        <taxon>Pucciniomycotina</taxon>
        <taxon>Microbotryomycetes</taxon>
        <taxon>Leucosporidiales</taxon>
        <taxon>Leucosporidium</taxon>
    </lineage>
</organism>